<proteinExistence type="predicted"/>
<gene>
    <name evidence="1" type="ORF">AGLY_003496</name>
</gene>
<sequence>MTSLYSSVDSLATVVISSSSPKIFKATTRSCKISVSRSSINFFYYNLKANGKFISCNKKHSWKDCFIINSFLNERHNIVYKISYPHIMLSPSYTIHNIPITWSNHIRTSRNSWCCQKLKLLEQIKIEIKINNRYYNASHSLKSIPLGISINILRSMSGNFFSKTASSKYNLLSSLHNDSLSLAFRPFL</sequence>
<reference evidence="1 2" key="1">
    <citation type="submission" date="2019-08" db="EMBL/GenBank/DDBJ databases">
        <title>The genome of the soybean aphid Biotype 1, its phylome, world population structure and adaptation to the North American continent.</title>
        <authorList>
            <person name="Giordano R."/>
            <person name="Donthu R.K."/>
            <person name="Hernandez A.G."/>
            <person name="Wright C.L."/>
            <person name="Zimin A.V."/>
        </authorList>
    </citation>
    <scope>NUCLEOTIDE SEQUENCE [LARGE SCALE GENOMIC DNA]</scope>
    <source>
        <tissue evidence="1">Whole aphids</tissue>
    </source>
</reference>
<accession>A0A6G0U168</accession>
<dbReference type="EMBL" id="VYZN01000011">
    <property type="protein sequence ID" value="KAE9542369.1"/>
    <property type="molecule type" value="Genomic_DNA"/>
</dbReference>
<keyword evidence="2" id="KW-1185">Reference proteome</keyword>
<dbReference type="AlphaFoldDB" id="A0A6G0U168"/>
<evidence type="ECO:0000313" key="1">
    <source>
        <dbReference type="EMBL" id="KAE9542369.1"/>
    </source>
</evidence>
<protein>
    <submittedName>
        <fullName evidence="1">Uncharacterized protein</fullName>
    </submittedName>
</protein>
<dbReference type="Proteomes" id="UP000475862">
    <property type="component" value="Unassembled WGS sequence"/>
</dbReference>
<comment type="caution">
    <text evidence="1">The sequence shown here is derived from an EMBL/GenBank/DDBJ whole genome shotgun (WGS) entry which is preliminary data.</text>
</comment>
<evidence type="ECO:0000313" key="2">
    <source>
        <dbReference type="Proteomes" id="UP000475862"/>
    </source>
</evidence>
<name>A0A6G0U168_APHGL</name>
<organism evidence="1 2">
    <name type="scientific">Aphis glycines</name>
    <name type="common">Soybean aphid</name>
    <dbReference type="NCBI Taxonomy" id="307491"/>
    <lineage>
        <taxon>Eukaryota</taxon>
        <taxon>Metazoa</taxon>
        <taxon>Ecdysozoa</taxon>
        <taxon>Arthropoda</taxon>
        <taxon>Hexapoda</taxon>
        <taxon>Insecta</taxon>
        <taxon>Pterygota</taxon>
        <taxon>Neoptera</taxon>
        <taxon>Paraneoptera</taxon>
        <taxon>Hemiptera</taxon>
        <taxon>Sternorrhyncha</taxon>
        <taxon>Aphidomorpha</taxon>
        <taxon>Aphidoidea</taxon>
        <taxon>Aphididae</taxon>
        <taxon>Aphidini</taxon>
        <taxon>Aphis</taxon>
        <taxon>Aphis</taxon>
    </lineage>
</organism>